<dbReference type="GO" id="GO:0016878">
    <property type="term" value="F:acid-thiol ligase activity"/>
    <property type="evidence" value="ECO:0007669"/>
    <property type="project" value="UniProtKB-ARBA"/>
</dbReference>
<proteinExistence type="predicted"/>
<dbReference type="Pfam" id="PF13193">
    <property type="entry name" value="AMP-binding_C"/>
    <property type="match status" value="1"/>
</dbReference>
<dbReference type="STRING" id="1810504.PG2T_03980"/>
<protein>
    <recommendedName>
        <fullName evidence="5">Long-chain fatty acid--CoA ligase</fullName>
    </recommendedName>
</protein>
<gene>
    <name evidence="3" type="ORF">PG2T_03980</name>
</gene>
<reference evidence="4" key="1">
    <citation type="submission" date="2016-03" db="EMBL/GenBank/DDBJ databases">
        <title>Complete genome sequence of Solimmundus cernigliae, representing a novel lineage of polycyclic aromatic hydrocarbon degraders within the Gammaproteobacteria.</title>
        <authorList>
            <person name="Singleton D.R."/>
            <person name="Dickey A.N."/>
            <person name="Scholl E.H."/>
            <person name="Wright F.A."/>
            <person name="Aitken M.D."/>
        </authorList>
    </citation>
    <scope>NUCLEOTIDE SEQUENCE [LARGE SCALE GENOMIC DNA]</scope>
    <source>
        <strain evidence="4">TR3.2</strain>
    </source>
</reference>
<organism evidence="3 4">
    <name type="scientific">Immundisolibacter cernigliae</name>
    <dbReference type="NCBI Taxonomy" id="1810504"/>
    <lineage>
        <taxon>Bacteria</taxon>
        <taxon>Pseudomonadati</taxon>
        <taxon>Pseudomonadota</taxon>
        <taxon>Gammaproteobacteria</taxon>
        <taxon>Immundisolibacterales</taxon>
        <taxon>Immundisolibacteraceae</taxon>
        <taxon>Immundisolibacter</taxon>
    </lineage>
</organism>
<dbReference type="EMBL" id="CP014671">
    <property type="protein sequence ID" value="ANX03431.1"/>
    <property type="molecule type" value="Genomic_DNA"/>
</dbReference>
<dbReference type="PANTHER" id="PTHR43767">
    <property type="entry name" value="LONG-CHAIN-FATTY-ACID--COA LIGASE"/>
    <property type="match status" value="1"/>
</dbReference>
<evidence type="ECO:0000259" key="1">
    <source>
        <dbReference type="Pfam" id="PF00501"/>
    </source>
</evidence>
<dbReference type="AlphaFoldDB" id="A0A1B1YRN3"/>
<feature type="domain" description="AMP-binding enzyme C-terminal" evidence="2">
    <location>
        <begin position="426"/>
        <end position="499"/>
    </location>
</feature>
<dbReference type="InterPro" id="IPR025110">
    <property type="entry name" value="AMP-bd_C"/>
</dbReference>
<dbReference type="InParanoid" id="A0A1B1YRN3"/>
<dbReference type="InterPro" id="IPR045851">
    <property type="entry name" value="AMP-bd_C_sf"/>
</dbReference>
<dbReference type="InterPro" id="IPR042099">
    <property type="entry name" value="ANL_N_sf"/>
</dbReference>
<sequence length="512" mass="56378">MLHRAADWFPQGERVVDGLFRYTYPRLREQVLRCAALYHQLGVRKGDRVALMTVGSVQHVVALFGAIELGAIPAALHVRESVGTLSGVLEQLSPRVLVYDGAFAGVADELRQRKRLVTGFVRIVSPHTPPEQLTAGSDPVLPRDLEGYRLDFEPMEIHEHDTAIIALSSGTTGLPKGVMHSNRTLMEGARGGSYLWRMMPSDAMCNMMSTAFIGWYNVTLPVINAGAKVVFMPHWDAQGFLQAVQDERCTHAFLAPTMWRMLLRHGLEGYDLSLITSAGFAGEPMDTATLREIKARISPNIFNIYGSTESGSCSAGTVMFPHDLEDESRIDSVGRPMLNGDIRIIKPGGSADDVLPPGEEGEVLIRGPSVAVGFWYRPELARKVFEGPWWHSGDMGMIDADRYLYLRGRIDDMIISGGINILPSVVEDAVMRHPAVSEAAVIGVPDARWGQRVVACVVRRGAVTEQDLDAFVHETDLASYARPREYRFMDELPKGNTGKVSRKGLRALLAGD</sequence>
<dbReference type="InterPro" id="IPR050237">
    <property type="entry name" value="ATP-dep_AMP-bd_enzyme"/>
</dbReference>
<dbReference type="InterPro" id="IPR020845">
    <property type="entry name" value="AMP-binding_CS"/>
</dbReference>
<evidence type="ECO:0000313" key="4">
    <source>
        <dbReference type="Proteomes" id="UP000092952"/>
    </source>
</evidence>
<dbReference type="Proteomes" id="UP000092952">
    <property type="component" value="Chromosome"/>
</dbReference>
<dbReference type="PROSITE" id="PS00455">
    <property type="entry name" value="AMP_BINDING"/>
    <property type="match status" value="1"/>
</dbReference>
<accession>A0A1B1YRN3</accession>
<name>A0A1B1YRN3_9GAMM</name>
<evidence type="ECO:0000259" key="2">
    <source>
        <dbReference type="Pfam" id="PF13193"/>
    </source>
</evidence>
<dbReference type="Gene3D" id="3.40.50.12780">
    <property type="entry name" value="N-terminal domain of ligase-like"/>
    <property type="match status" value="1"/>
</dbReference>
<dbReference type="SUPFAM" id="SSF56801">
    <property type="entry name" value="Acetyl-CoA synthetase-like"/>
    <property type="match status" value="1"/>
</dbReference>
<keyword evidence="4" id="KW-1185">Reference proteome</keyword>
<evidence type="ECO:0000313" key="3">
    <source>
        <dbReference type="EMBL" id="ANX03431.1"/>
    </source>
</evidence>
<evidence type="ECO:0008006" key="5">
    <source>
        <dbReference type="Google" id="ProtNLM"/>
    </source>
</evidence>
<dbReference type="InterPro" id="IPR000873">
    <property type="entry name" value="AMP-dep_synth/lig_dom"/>
</dbReference>
<dbReference type="KEGG" id="gbi:PG2T_03980"/>
<dbReference type="Gene3D" id="3.30.300.30">
    <property type="match status" value="1"/>
</dbReference>
<feature type="domain" description="AMP-dependent synthetase/ligase" evidence="1">
    <location>
        <begin position="4"/>
        <end position="375"/>
    </location>
</feature>
<dbReference type="PANTHER" id="PTHR43767:SF1">
    <property type="entry name" value="NONRIBOSOMAL PEPTIDE SYNTHASE PES1 (EUROFUNG)-RELATED"/>
    <property type="match status" value="1"/>
</dbReference>
<dbReference type="Pfam" id="PF00501">
    <property type="entry name" value="AMP-binding"/>
    <property type="match status" value="1"/>
</dbReference>